<dbReference type="PROSITE" id="PS51273">
    <property type="entry name" value="GATASE_TYPE_1"/>
    <property type="match status" value="1"/>
</dbReference>
<dbReference type="GO" id="GO:0004359">
    <property type="term" value="F:glutaminase activity"/>
    <property type="evidence" value="ECO:0007669"/>
    <property type="project" value="UniProtKB-EC"/>
</dbReference>
<accession>A0A660SAN4</accession>
<dbReference type="HAMAP" id="MF_00421">
    <property type="entry name" value="PurQ"/>
    <property type="match status" value="1"/>
</dbReference>
<dbReference type="PANTHER" id="PTHR10099:SF1">
    <property type="entry name" value="PHOSPHORIBOSYLFORMYLGLYCINAMIDINE SYNTHASE"/>
    <property type="match status" value="1"/>
</dbReference>
<evidence type="ECO:0000256" key="6">
    <source>
        <dbReference type="ARBA" id="ARBA00022840"/>
    </source>
</evidence>
<comment type="function">
    <text evidence="8">Part of the phosphoribosylformylglycinamidine synthase complex involved in the purines biosynthetic pathway. Catalyzes the ATP-dependent conversion of formylglycinamide ribonucleotide (FGAR) and glutamine to yield formylglycinamidine ribonucleotide (FGAM) and glutamate. The FGAM synthase complex is composed of three subunits. PurQ produces an ammonia molecule by converting glutamine to glutamate. PurL transfers the ammonia molecule to FGAR to form FGAM in an ATP-dependent manner. PurS interacts with PurQ and PurL and is thought to assist in the transfer of the ammonia molecule from PurQ to PurL.</text>
</comment>
<comment type="subcellular location">
    <subcellularLocation>
        <location evidence="8">Cytoplasm</location>
    </subcellularLocation>
</comment>
<dbReference type="PIRSF" id="PIRSF001586">
    <property type="entry name" value="FGAM_synth_I"/>
    <property type="match status" value="1"/>
</dbReference>
<evidence type="ECO:0000256" key="2">
    <source>
        <dbReference type="ARBA" id="ARBA00022598"/>
    </source>
</evidence>
<dbReference type="UniPathway" id="UPA00074">
    <property type="reaction ID" value="UER00128"/>
</dbReference>
<dbReference type="Proteomes" id="UP000282321">
    <property type="component" value="Unassembled WGS sequence"/>
</dbReference>
<dbReference type="GO" id="GO:0004642">
    <property type="term" value="F:phosphoribosylformylglycinamidine synthase activity"/>
    <property type="evidence" value="ECO:0007669"/>
    <property type="project" value="UniProtKB-UniRule"/>
</dbReference>
<keyword evidence="3 8" id="KW-0547">Nucleotide-binding</keyword>
<dbReference type="SMART" id="SM01211">
    <property type="entry name" value="GATase_5"/>
    <property type="match status" value="1"/>
</dbReference>
<dbReference type="AlphaFoldDB" id="A0A660SAN4"/>
<dbReference type="EC" id="6.3.5.3" evidence="8"/>
<proteinExistence type="inferred from homology"/>
<feature type="active site" evidence="8">
    <location>
        <position position="221"/>
    </location>
</feature>
<gene>
    <name evidence="8 9" type="primary">purQ</name>
    <name evidence="9" type="ORF">DRP44_04115</name>
</gene>
<evidence type="ECO:0000256" key="3">
    <source>
        <dbReference type="ARBA" id="ARBA00022741"/>
    </source>
</evidence>
<dbReference type="GO" id="GO:0005524">
    <property type="term" value="F:ATP binding"/>
    <property type="evidence" value="ECO:0007669"/>
    <property type="project" value="UniProtKB-KW"/>
</dbReference>
<reference evidence="9 10" key="1">
    <citation type="submission" date="2018-06" db="EMBL/GenBank/DDBJ databases">
        <title>Extensive metabolic versatility and redundancy in microbially diverse, dynamic hydrothermal sediments.</title>
        <authorList>
            <person name="Dombrowski N."/>
            <person name="Teske A."/>
            <person name="Baker B.J."/>
        </authorList>
    </citation>
    <scope>NUCLEOTIDE SEQUENCE [LARGE SCALE GENOMIC DNA]</scope>
    <source>
        <strain evidence="9">B35_G9</strain>
    </source>
</reference>
<keyword evidence="4 8" id="KW-0658">Purine biosynthesis</keyword>
<dbReference type="InterPro" id="IPR010075">
    <property type="entry name" value="PRibForGlyAmidine_synth_PurQ"/>
</dbReference>
<dbReference type="InterPro" id="IPR029062">
    <property type="entry name" value="Class_I_gatase-like"/>
</dbReference>
<dbReference type="EMBL" id="QNBC01000043">
    <property type="protein sequence ID" value="RKX66450.1"/>
    <property type="molecule type" value="Genomic_DNA"/>
</dbReference>
<name>A0A660SAN4_UNCT6</name>
<evidence type="ECO:0000256" key="4">
    <source>
        <dbReference type="ARBA" id="ARBA00022755"/>
    </source>
</evidence>
<dbReference type="SUPFAM" id="SSF52317">
    <property type="entry name" value="Class I glutamine amidotransferase-like"/>
    <property type="match status" value="1"/>
</dbReference>
<dbReference type="NCBIfam" id="TIGR01737">
    <property type="entry name" value="FGAM_synth_I"/>
    <property type="match status" value="1"/>
</dbReference>
<keyword evidence="6 8" id="KW-0067">ATP-binding</keyword>
<evidence type="ECO:0000256" key="7">
    <source>
        <dbReference type="ARBA" id="ARBA00022962"/>
    </source>
</evidence>
<comment type="subunit">
    <text evidence="8">Part of the FGAM synthase complex composed of 1 PurL, 1 PurQ and 2 PurS subunits.</text>
</comment>
<keyword evidence="1 8" id="KW-0963">Cytoplasm</keyword>
<dbReference type="EC" id="3.5.1.2" evidence="8"/>
<protein>
    <recommendedName>
        <fullName evidence="8">Phosphoribosylformylglycinamidine synthase subunit PurQ</fullName>
        <shortName evidence="8">FGAM synthase</shortName>
        <ecNumber evidence="8">6.3.5.3</ecNumber>
    </recommendedName>
    <alternativeName>
        <fullName evidence="8">Formylglycinamide ribonucleotide amidotransferase subunit I</fullName>
        <shortName evidence="8">FGAR amidotransferase I</shortName>
        <shortName evidence="8">FGAR-AT I</shortName>
    </alternativeName>
    <alternativeName>
        <fullName evidence="8">Glutaminase PurQ</fullName>
        <ecNumber evidence="8">3.5.1.2</ecNumber>
    </alternativeName>
    <alternativeName>
        <fullName evidence="8">Phosphoribosylformylglycinamidine synthase subunit I</fullName>
    </alternativeName>
</protein>
<evidence type="ECO:0000256" key="5">
    <source>
        <dbReference type="ARBA" id="ARBA00022801"/>
    </source>
</evidence>
<comment type="catalytic activity">
    <reaction evidence="8">
        <text>L-glutamine + H2O = L-glutamate + NH4(+)</text>
        <dbReference type="Rhea" id="RHEA:15889"/>
        <dbReference type="ChEBI" id="CHEBI:15377"/>
        <dbReference type="ChEBI" id="CHEBI:28938"/>
        <dbReference type="ChEBI" id="CHEBI:29985"/>
        <dbReference type="ChEBI" id="CHEBI:58359"/>
        <dbReference type="EC" id="3.5.1.2"/>
    </reaction>
</comment>
<sequence length="261" mass="28869">MKIRAALLYTEGTNCNLETENAFKYLGVETETLILNNVIKNKGNFDKYHIIAIPGGFSYGDDISAGKVFATLLMHYKLEEIMRFISQGKLIIGICNGFQVLVKTGLLPNTSATIKTESTLAFNDSGVFIDKWVNLRVNKNSVSKFIGTDLPDIIELPIAHAEGKFIAPGDVLNKMISNNQIVFQYSSSDGNVDEKYNPNGSIMNIAGICDKTGQILGLMPHPERFSSAYQHPAWQRLGLKEEGTGLLLFKNAVDYIKNNII</sequence>
<comment type="catalytic activity">
    <reaction evidence="8">
        <text>N(2)-formyl-N(1)-(5-phospho-beta-D-ribosyl)glycinamide + L-glutamine + ATP + H2O = 2-formamido-N(1)-(5-O-phospho-beta-D-ribosyl)acetamidine + L-glutamate + ADP + phosphate + H(+)</text>
        <dbReference type="Rhea" id="RHEA:17129"/>
        <dbReference type="ChEBI" id="CHEBI:15377"/>
        <dbReference type="ChEBI" id="CHEBI:15378"/>
        <dbReference type="ChEBI" id="CHEBI:29985"/>
        <dbReference type="ChEBI" id="CHEBI:30616"/>
        <dbReference type="ChEBI" id="CHEBI:43474"/>
        <dbReference type="ChEBI" id="CHEBI:58359"/>
        <dbReference type="ChEBI" id="CHEBI:147286"/>
        <dbReference type="ChEBI" id="CHEBI:147287"/>
        <dbReference type="ChEBI" id="CHEBI:456216"/>
        <dbReference type="EC" id="6.3.5.3"/>
    </reaction>
</comment>
<dbReference type="Gene3D" id="3.40.50.880">
    <property type="match status" value="1"/>
</dbReference>
<keyword evidence="2 8" id="KW-0436">Ligase</keyword>
<dbReference type="PANTHER" id="PTHR10099">
    <property type="entry name" value="PHOSPHORIBOSYLFORMYLGLYCINAMIDINE SYNTHASE"/>
    <property type="match status" value="1"/>
</dbReference>
<evidence type="ECO:0000313" key="9">
    <source>
        <dbReference type="EMBL" id="RKX66450.1"/>
    </source>
</evidence>
<dbReference type="GO" id="GO:0005737">
    <property type="term" value="C:cytoplasm"/>
    <property type="evidence" value="ECO:0007669"/>
    <property type="project" value="UniProtKB-SubCell"/>
</dbReference>
<keyword evidence="5 8" id="KW-0378">Hydrolase</keyword>
<dbReference type="GO" id="GO:0006189">
    <property type="term" value="P:'de novo' IMP biosynthetic process"/>
    <property type="evidence" value="ECO:0007669"/>
    <property type="project" value="UniProtKB-UniRule"/>
</dbReference>
<evidence type="ECO:0000256" key="8">
    <source>
        <dbReference type="HAMAP-Rule" id="MF_00421"/>
    </source>
</evidence>
<evidence type="ECO:0000256" key="1">
    <source>
        <dbReference type="ARBA" id="ARBA00022490"/>
    </source>
</evidence>
<feature type="active site" evidence="8">
    <location>
        <position position="223"/>
    </location>
</feature>
<evidence type="ECO:0000313" key="10">
    <source>
        <dbReference type="Proteomes" id="UP000282321"/>
    </source>
</evidence>
<organism evidence="9 10">
    <name type="scientific">candidate division TA06 bacterium</name>
    <dbReference type="NCBI Taxonomy" id="2250710"/>
    <lineage>
        <taxon>Bacteria</taxon>
        <taxon>Bacteria division TA06</taxon>
    </lineage>
</organism>
<keyword evidence="7 8" id="KW-0315">Glutamine amidotransferase</keyword>
<comment type="pathway">
    <text evidence="8">Purine metabolism; IMP biosynthesis via de novo pathway; 5-amino-1-(5-phospho-D-ribosyl)imidazole from N(2)-formyl-N(1)-(5-phospho-D-ribosyl)glycinamide: step 1/2.</text>
</comment>
<dbReference type="Pfam" id="PF13507">
    <property type="entry name" value="GATase_5"/>
    <property type="match status" value="1"/>
</dbReference>
<comment type="caution">
    <text evidence="9">The sequence shown here is derived from an EMBL/GenBank/DDBJ whole genome shotgun (WGS) entry which is preliminary data.</text>
</comment>
<feature type="active site" description="Nucleophile" evidence="8">
    <location>
        <position position="95"/>
    </location>
</feature>